<accession>B3EGD1</accession>
<evidence type="ECO:0000313" key="1">
    <source>
        <dbReference type="EMBL" id="ACD91140.1"/>
    </source>
</evidence>
<keyword evidence="1" id="KW-0808">Transferase</keyword>
<dbReference type="EMBL" id="CP001097">
    <property type="protein sequence ID" value="ACD91140.1"/>
    <property type="molecule type" value="Genomic_DNA"/>
</dbReference>
<protein>
    <submittedName>
        <fullName evidence="1">Carbonic anhydrase/acetyltransferase isoleucine patch superfamily-like protein</fullName>
    </submittedName>
</protein>
<gene>
    <name evidence="1" type="ordered locus">Clim_2116</name>
</gene>
<dbReference type="eggNOG" id="COG0663">
    <property type="taxonomic scope" value="Bacteria"/>
</dbReference>
<proteinExistence type="predicted"/>
<dbReference type="STRING" id="290315.Clim_2116"/>
<dbReference type="InterPro" id="IPR050484">
    <property type="entry name" value="Transf_Hexapept/Carb_Anhydrase"/>
</dbReference>
<dbReference type="Gene3D" id="2.160.10.10">
    <property type="entry name" value="Hexapeptide repeat proteins"/>
    <property type="match status" value="1"/>
</dbReference>
<reference evidence="1 2" key="1">
    <citation type="submission" date="2008-05" db="EMBL/GenBank/DDBJ databases">
        <title>Complete sequence of Chlorobium limicola DSM 245.</title>
        <authorList>
            <consortium name="US DOE Joint Genome Institute"/>
            <person name="Lucas S."/>
            <person name="Copeland A."/>
            <person name="Lapidus A."/>
            <person name="Glavina del Rio T."/>
            <person name="Dalin E."/>
            <person name="Tice H."/>
            <person name="Bruce D."/>
            <person name="Goodwin L."/>
            <person name="Pitluck S."/>
            <person name="Schmutz J."/>
            <person name="Larimer F."/>
            <person name="Land M."/>
            <person name="Hauser L."/>
            <person name="Kyrpides N."/>
            <person name="Ovchinnikova G."/>
            <person name="Zhao F."/>
            <person name="Li T."/>
            <person name="Liu Z."/>
            <person name="Overmann J."/>
            <person name="Bryant D.A."/>
            <person name="Richardson P."/>
        </authorList>
    </citation>
    <scope>NUCLEOTIDE SEQUENCE [LARGE SCALE GENOMIC DNA]</scope>
    <source>
        <strain evidence="2">DSM 245 / NBRC 103803 / 6330</strain>
    </source>
</reference>
<evidence type="ECO:0000313" key="2">
    <source>
        <dbReference type="Proteomes" id="UP000008841"/>
    </source>
</evidence>
<dbReference type="InterPro" id="IPR047324">
    <property type="entry name" value="LbH_gamma_CA-like"/>
</dbReference>
<dbReference type="SUPFAM" id="SSF51161">
    <property type="entry name" value="Trimeric LpxA-like enzymes"/>
    <property type="match status" value="1"/>
</dbReference>
<dbReference type="InterPro" id="IPR011004">
    <property type="entry name" value="Trimer_LpxA-like_sf"/>
</dbReference>
<dbReference type="GO" id="GO:0016740">
    <property type="term" value="F:transferase activity"/>
    <property type="evidence" value="ECO:0007669"/>
    <property type="project" value="UniProtKB-KW"/>
</dbReference>
<name>B3EGD1_CHLL2</name>
<dbReference type="AlphaFoldDB" id="B3EGD1"/>
<dbReference type="PANTHER" id="PTHR13061">
    <property type="entry name" value="DYNACTIN SUBUNIT P25"/>
    <property type="match status" value="1"/>
</dbReference>
<dbReference type="Proteomes" id="UP000008841">
    <property type="component" value="Chromosome"/>
</dbReference>
<dbReference type="HOGENOM" id="CLU_064827_7_1_10"/>
<dbReference type="PANTHER" id="PTHR13061:SF29">
    <property type="entry name" value="GAMMA CARBONIC ANHYDRASE-LIKE 1, MITOCHONDRIAL-RELATED"/>
    <property type="match status" value="1"/>
</dbReference>
<organism evidence="1 2">
    <name type="scientific">Chlorobium limicola (strain DSM 245 / NBRC 103803 / 6330)</name>
    <dbReference type="NCBI Taxonomy" id="290315"/>
    <lineage>
        <taxon>Bacteria</taxon>
        <taxon>Pseudomonadati</taxon>
        <taxon>Chlorobiota</taxon>
        <taxon>Chlorobiia</taxon>
        <taxon>Chlorobiales</taxon>
        <taxon>Chlorobiaceae</taxon>
        <taxon>Chlorobium/Pelodictyon group</taxon>
        <taxon>Chlorobium</taxon>
    </lineage>
</organism>
<sequence length="224" mass="24277">MNDGIVPQRCTSASIPASIVLFSFEVMKFAAHELSLKSRKISIDLVDTVMGKVMPYKGVWPEIHESVFMTDGAFVIGDVHIGAQSSIWFNAVVRGDVCPIRIGEKCSVQDNVTLHVTHDTGPLHIGDCVTIGHGAVLHACTVQDYVLIGMGAVLLDDCVVEPWSIVAAGSLVKQGFTVPSGMLVAGVPARVIRPITDAERRNIEESPENYVRYSQNYRDAAEQA</sequence>
<dbReference type="KEGG" id="cli:Clim_2116"/>
<dbReference type="CDD" id="cd04645">
    <property type="entry name" value="LbH_gamma_CA_like"/>
    <property type="match status" value="1"/>
</dbReference>